<proteinExistence type="predicted"/>
<dbReference type="PANTHER" id="PTHR43003:SF5">
    <property type="entry name" value="DNA-3-METHYLADENINE GLYCOSYLASE"/>
    <property type="match status" value="1"/>
</dbReference>
<accession>A0A1H6K0K9</accession>
<dbReference type="PANTHER" id="PTHR43003">
    <property type="entry name" value="DNA-3-METHYLADENINE GLYCOSYLASE"/>
    <property type="match status" value="1"/>
</dbReference>
<dbReference type="GO" id="GO:0006307">
    <property type="term" value="P:DNA alkylation repair"/>
    <property type="evidence" value="ECO:0007669"/>
    <property type="project" value="TreeGrafter"/>
</dbReference>
<sequence>MSLRLIEADADVAEGAAHLARICPVWARVLPGLGPLELRRRPDGFAAIVNAITSQQLSTSAARTIFGRLTQAGLDRPETVLAAEDETLRLCGLSGPKRRYLRAVAEAGIDFDALRERPDEQVIATLTALPGIGRWTAEMYLIFALGRADVFAPADLALQEAARLMYDLPERPRPKALAAQAEAWAPWRSVAARGLWAYYREAKGREGVT</sequence>
<evidence type="ECO:0000313" key="6">
    <source>
        <dbReference type="EMBL" id="SEH65816.1"/>
    </source>
</evidence>
<keyword evidence="7" id="KW-1185">Reference proteome</keyword>
<evidence type="ECO:0000259" key="5">
    <source>
        <dbReference type="SMART" id="SM00478"/>
    </source>
</evidence>
<name>A0A1H6K0K9_9RHOB</name>
<dbReference type="GO" id="GO:0032993">
    <property type="term" value="C:protein-DNA complex"/>
    <property type="evidence" value="ECO:0007669"/>
    <property type="project" value="TreeGrafter"/>
</dbReference>
<dbReference type="GO" id="GO:0032131">
    <property type="term" value="F:alkylated DNA binding"/>
    <property type="evidence" value="ECO:0007669"/>
    <property type="project" value="TreeGrafter"/>
</dbReference>
<evidence type="ECO:0000256" key="3">
    <source>
        <dbReference type="ARBA" id="ARBA00022763"/>
    </source>
</evidence>
<dbReference type="STRING" id="65735.SAMN04488075_0621"/>
<dbReference type="GO" id="GO:0005737">
    <property type="term" value="C:cytoplasm"/>
    <property type="evidence" value="ECO:0007669"/>
    <property type="project" value="TreeGrafter"/>
</dbReference>
<dbReference type="SMART" id="SM00478">
    <property type="entry name" value="ENDO3c"/>
    <property type="match status" value="1"/>
</dbReference>
<dbReference type="InterPro" id="IPR011257">
    <property type="entry name" value="DNA_glycosylase"/>
</dbReference>
<dbReference type="InterPro" id="IPR051912">
    <property type="entry name" value="Alkylbase_DNA_Glycosylase/TA"/>
</dbReference>
<dbReference type="GO" id="GO:0043916">
    <property type="term" value="F:DNA-7-methylguanine glycosylase activity"/>
    <property type="evidence" value="ECO:0007669"/>
    <property type="project" value="TreeGrafter"/>
</dbReference>
<protein>
    <recommendedName>
        <fullName evidence="2">DNA-3-methyladenine glycosylase II</fullName>
        <ecNumber evidence="2">3.2.2.21</ecNumber>
    </recommendedName>
</protein>
<dbReference type="GO" id="GO:0008725">
    <property type="term" value="F:DNA-3-methyladenine glycosylase activity"/>
    <property type="evidence" value="ECO:0007669"/>
    <property type="project" value="TreeGrafter"/>
</dbReference>
<evidence type="ECO:0000313" key="7">
    <source>
        <dbReference type="Proteomes" id="UP000199125"/>
    </source>
</evidence>
<gene>
    <name evidence="6" type="ORF">SAMN04488075_0621</name>
</gene>
<reference evidence="7" key="1">
    <citation type="submission" date="2016-10" db="EMBL/GenBank/DDBJ databases">
        <authorList>
            <person name="Varghese N."/>
            <person name="Submissions S."/>
        </authorList>
    </citation>
    <scope>NUCLEOTIDE SEQUENCE [LARGE SCALE GENOMIC DNA]</scope>
    <source>
        <strain evidence="7">DSM 11593</strain>
    </source>
</reference>
<dbReference type="Gene3D" id="1.10.340.30">
    <property type="entry name" value="Hypothetical protein, domain 2"/>
    <property type="match status" value="1"/>
</dbReference>
<organism evidence="6 7">
    <name type="scientific">Paracoccus alkenifer</name>
    <dbReference type="NCBI Taxonomy" id="65735"/>
    <lineage>
        <taxon>Bacteria</taxon>
        <taxon>Pseudomonadati</taxon>
        <taxon>Pseudomonadota</taxon>
        <taxon>Alphaproteobacteria</taxon>
        <taxon>Rhodobacterales</taxon>
        <taxon>Paracoccaceae</taxon>
        <taxon>Paracoccus</taxon>
    </lineage>
</organism>
<dbReference type="EC" id="3.2.2.21" evidence="2"/>
<feature type="domain" description="HhH-GPD" evidence="5">
    <location>
        <begin position="53"/>
        <end position="201"/>
    </location>
</feature>
<dbReference type="SUPFAM" id="SSF48150">
    <property type="entry name" value="DNA-glycosylase"/>
    <property type="match status" value="1"/>
</dbReference>
<dbReference type="InterPro" id="IPR003265">
    <property type="entry name" value="HhH-GPD_domain"/>
</dbReference>
<evidence type="ECO:0000256" key="1">
    <source>
        <dbReference type="ARBA" id="ARBA00000086"/>
    </source>
</evidence>
<evidence type="ECO:0000256" key="4">
    <source>
        <dbReference type="ARBA" id="ARBA00023204"/>
    </source>
</evidence>
<dbReference type="CDD" id="cd00056">
    <property type="entry name" value="ENDO3c"/>
    <property type="match status" value="1"/>
</dbReference>
<evidence type="ECO:0000256" key="2">
    <source>
        <dbReference type="ARBA" id="ARBA00012000"/>
    </source>
</evidence>
<keyword evidence="4" id="KW-0234">DNA repair</keyword>
<dbReference type="EMBL" id="FNXG01000001">
    <property type="protein sequence ID" value="SEH65816.1"/>
    <property type="molecule type" value="Genomic_DNA"/>
</dbReference>
<keyword evidence="3" id="KW-0227">DNA damage</keyword>
<dbReference type="Proteomes" id="UP000199125">
    <property type="component" value="Unassembled WGS sequence"/>
</dbReference>
<dbReference type="GO" id="GO:0006285">
    <property type="term" value="P:base-excision repair, AP site formation"/>
    <property type="evidence" value="ECO:0007669"/>
    <property type="project" value="TreeGrafter"/>
</dbReference>
<dbReference type="RefSeq" id="WP_177172462.1">
    <property type="nucleotide sequence ID" value="NZ_FNXG01000001.1"/>
</dbReference>
<comment type="catalytic activity">
    <reaction evidence="1">
        <text>Hydrolysis of alkylated DNA, releasing 3-methyladenine, 3-methylguanine, 7-methylguanine and 7-methyladenine.</text>
        <dbReference type="EC" id="3.2.2.21"/>
    </reaction>
</comment>
<dbReference type="Gene3D" id="1.10.1670.40">
    <property type="match status" value="1"/>
</dbReference>
<dbReference type="Pfam" id="PF00730">
    <property type="entry name" value="HhH-GPD"/>
    <property type="match status" value="1"/>
</dbReference>
<dbReference type="AlphaFoldDB" id="A0A1H6K0K9"/>